<dbReference type="Pfam" id="PF08242">
    <property type="entry name" value="Methyltransf_12"/>
    <property type="match status" value="1"/>
</dbReference>
<dbReference type="Proteomes" id="UP001321520">
    <property type="component" value="Chromosome"/>
</dbReference>
<name>A0ABY9EEU2_9GAMM</name>
<dbReference type="CDD" id="cd02440">
    <property type="entry name" value="AdoMet_MTases"/>
    <property type="match status" value="1"/>
</dbReference>
<evidence type="ECO:0000259" key="1">
    <source>
        <dbReference type="Pfam" id="PF08242"/>
    </source>
</evidence>
<evidence type="ECO:0000313" key="2">
    <source>
        <dbReference type="EMBL" id="WKD51548.1"/>
    </source>
</evidence>
<gene>
    <name evidence="2" type="ORF">M8T91_09045</name>
</gene>
<evidence type="ECO:0000313" key="3">
    <source>
        <dbReference type="Proteomes" id="UP001321520"/>
    </source>
</evidence>
<dbReference type="Gene3D" id="3.40.50.150">
    <property type="entry name" value="Vaccinia Virus protein VP39"/>
    <property type="match status" value="1"/>
</dbReference>
<accession>A0ABY9EEU2</accession>
<dbReference type="GO" id="GO:0008168">
    <property type="term" value="F:methyltransferase activity"/>
    <property type="evidence" value="ECO:0007669"/>
    <property type="project" value="UniProtKB-KW"/>
</dbReference>
<dbReference type="InterPro" id="IPR029063">
    <property type="entry name" value="SAM-dependent_MTases_sf"/>
</dbReference>
<dbReference type="PANTHER" id="PTHR42912">
    <property type="entry name" value="METHYLTRANSFERASE"/>
    <property type="match status" value="1"/>
</dbReference>
<feature type="domain" description="Methyltransferase type 12" evidence="1">
    <location>
        <begin position="521"/>
        <end position="628"/>
    </location>
</feature>
<organism evidence="2 3">
    <name type="scientific">Microbulbifer spongiae</name>
    <dbReference type="NCBI Taxonomy" id="2944933"/>
    <lineage>
        <taxon>Bacteria</taxon>
        <taxon>Pseudomonadati</taxon>
        <taxon>Pseudomonadota</taxon>
        <taxon>Gammaproteobacteria</taxon>
        <taxon>Cellvibrionales</taxon>
        <taxon>Microbulbiferaceae</taxon>
        <taxon>Microbulbifer</taxon>
    </lineage>
</organism>
<dbReference type="GO" id="GO:0032259">
    <property type="term" value="P:methylation"/>
    <property type="evidence" value="ECO:0007669"/>
    <property type="project" value="UniProtKB-KW"/>
</dbReference>
<dbReference type="SUPFAM" id="SSF53335">
    <property type="entry name" value="S-adenosyl-L-methionine-dependent methyltransferases"/>
    <property type="match status" value="1"/>
</dbReference>
<dbReference type="RefSeq" id="WP_301418920.1">
    <property type="nucleotide sequence ID" value="NZ_CP098023.1"/>
</dbReference>
<reference evidence="2 3" key="1">
    <citation type="submission" date="2022-05" db="EMBL/GenBank/DDBJ databases">
        <title>Microbulbifer sp. nov., isolated from sponge.</title>
        <authorList>
            <person name="Gao L."/>
        </authorList>
    </citation>
    <scope>NUCLEOTIDE SEQUENCE [LARGE SCALE GENOMIC DNA]</scope>
    <source>
        <strain evidence="2 3">MI-G</strain>
    </source>
</reference>
<keyword evidence="2" id="KW-0808">Transferase</keyword>
<keyword evidence="3" id="KW-1185">Reference proteome</keyword>
<sequence length="764" mass="83565">MKNEVITAEILSGLEQLGEAPALSFGGHEWSGSQVLAWTNSVAENLGEQLDILQGKALLLPANSCEEAVRLLLHLVALRLGIGFETEAPTNAEGEPLAIKVQTPDLLEVVQEELSLLLTDKGMIKADTAEANFTLYKSQKESLRALQGSVGVFSPLNKFSRFAIFAAWSCGLAVYLQPPEINPAKALVVLERSGFSGVILPATLLKGLVAHPAIALTNLKNLRCLLYETEVLLPQPLLQDARRLLTSDIAGWISSKVGIEPVAKAEQALTQKLEAITESVAKHPAVANSATVPLTGGDRWAVFAQAKVLEKIQDKPGMLDMAGLFEGINTELDTEFAHIDLEHAVKVTEQLNATALLSMLNAFSHLGLFCEQHSAHSLAEILETPPIAQQHRALIKRWIRVLQEQQLLSADGDSWRVEVDPGSYSDTALAQAWDQLEQDWRALSGASKTIDYARANAEQLPDLILGKVQAVHLLFPRGSTELASALYREGIAARYQQRAVSALLKSILNNWEGQPQPLKILEVGAGTGATTLALLPVLDGASGHTQFDYQFTDISAAFLDSFFARHGDQKQRPWLRRGLFDIDRPLRRQGFSPNSFDVIIAGGVFNAAHNTDASLRRVAELLRPGGWFIMTEPTSEEFWVMASQAFMLVDAVDERTDSGATFLSLSQWHNALEAAGLELAMDLPVSEHPLSRQGHRFFACRAKQNQMRLTADCLAEYIDHFDSDICIEVLDQLPLTIDGEVDNAQLQEWAQSMGSHQGDSSYGS</sequence>
<dbReference type="InterPro" id="IPR013217">
    <property type="entry name" value="Methyltransf_12"/>
</dbReference>
<protein>
    <submittedName>
        <fullName evidence="2">Methyltransferase</fullName>
    </submittedName>
</protein>
<proteinExistence type="predicted"/>
<keyword evidence="2" id="KW-0489">Methyltransferase</keyword>
<dbReference type="InterPro" id="IPR050508">
    <property type="entry name" value="Methyltransf_Superfamily"/>
</dbReference>
<dbReference type="EMBL" id="CP098023">
    <property type="protein sequence ID" value="WKD51548.1"/>
    <property type="molecule type" value="Genomic_DNA"/>
</dbReference>